<sequence length="160" mass="19195">RLQVYPHGKKKGDEQNNCISMFLKLVSNIDVKLHVITNFFIFHWPRQDYISYEDGRIRPNTNRKKKWGIPRFVERQWFFENGFVCNKKCRFGVEVFIIPKNELVNSIVLERPVPYYMTWQVSLDALDLGVTIRSIWSLRMVSISFFLYNNFIRFNSMNSD</sequence>
<dbReference type="SUPFAM" id="SSF49599">
    <property type="entry name" value="TRAF domain-like"/>
    <property type="match status" value="1"/>
</dbReference>
<gene>
    <name evidence="2" type="ORF">Ddye_007438</name>
</gene>
<name>A0AAD9XKE5_9ROSI</name>
<dbReference type="PANTHER" id="PTHR46162">
    <property type="entry name" value="TRAF-LIKE FAMILY PROTEIN"/>
    <property type="match status" value="1"/>
</dbReference>
<dbReference type="PANTHER" id="PTHR46162:SF65">
    <property type="entry name" value="F9D12.8 PROTEIN-RELATED"/>
    <property type="match status" value="1"/>
</dbReference>
<dbReference type="InterPro" id="IPR002083">
    <property type="entry name" value="MATH/TRAF_dom"/>
</dbReference>
<dbReference type="InterPro" id="IPR008974">
    <property type="entry name" value="TRAF-like"/>
</dbReference>
<feature type="non-terminal residue" evidence="2">
    <location>
        <position position="1"/>
    </location>
</feature>
<comment type="caution">
    <text evidence="2">The sequence shown here is derived from an EMBL/GenBank/DDBJ whole genome shotgun (WGS) entry which is preliminary data.</text>
</comment>
<feature type="domain" description="MATH" evidence="1">
    <location>
        <begin position="1"/>
        <end position="95"/>
    </location>
</feature>
<accession>A0AAD9XKE5</accession>
<reference evidence="2" key="1">
    <citation type="journal article" date="2023" name="Plant J.">
        <title>Genome sequences and population genomics provide insights into the demographic history, inbreeding, and mutation load of two 'living fossil' tree species of Dipteronia.</title>
        <authorList>
            <person name="Feng Y."/>
            <person name="Comes H.P."/>
            <person name="Chen J."/>
            <person name="Zhu S."/>
            <person name="Lu R."/>
            <person name="Zhang X."/>
            <person name="Li P."/>
            <person name="Qiu J."/>
            <person name="Olsen K.M."/>
            <person name="Qiu Y."/>
        </authorList>
    </citation>
    <scope>NUCLEOTIDE SEQUENCE</scope>
    <source>
        <strain evidence="2">KIB01</strain>
    </source>
</reference>
<dbReference type="EMBL" id="JANJYI010000002">
    <property type="protein sequence ID" value="KAK2660905.1"/>
    <property type="molecule type" value="Genomic_DNA"/>
</dbReference>
<protein>
    <recommendedName>
        <fullName evidence="1">MATH domain-containing protein</fullName>
    </recommendedName>
</protein>
<evidence type="ECO:0000259" key="1">
    <source>
        <dbReference type="PROSITE" id="PS50144"/>
    </source>
</evidence>
<evidence type="ECO:0000313" key="2">
    <source>
        <dbReference type="EMBL" id="KAK2660905.1"/>
    </source>
</evidence>
<dbReference type="PROSITE" id="PS50144">
    <property type="entry name" value="MATH"/>
    <property type="match status" value="1"/>
</dbReference>
<dbReference type="Pfam" id="PF22486">
    <property type="entry name" value="MATH_2"/>
    <property type="match status" value="1"/>
</dbReference>
<keyword evidence="3" id="KW-1185">Reference proteome</keyword>
<organism evidence="2 3">
    <name type="scientific">Dipteronia dyeriana</name>
    <dbReference type="NCBI Taxonomy" id="168575"/>
    <lineage>
        <taxon>Eukaryota</taxon>
        <taxon>Viridiplantae</taxon>
        <taxon>Streptophyta</taxon>
        <taxon>Embryophyta</taxon>
        <taxon>Tracheophyta</taxon>
        <taxon>Spermatophyta</taxon>
        <taxon>Magnoliopsida</taxon>
        <taxon>eudicotyledons</taxon>
        <taxon>Gunneridae</taxon>
        <taxon>Pentapetalae</taxon>
        <taxon>rosids</taxon>
        <taxon>malvids</taxon>
        <taxon>Sapindales</taxon>
        <taxon>Sapindaceae</taxon>
        <taxon>Hippocastanoideae</taxon>
        <taxon>Acereae</taxon>
        <taxon>Dipteronia</taxon>
    </lineage>
</organism>
<dbReference type="Proteomes" id="UP001280121">
    <property type="component" value="Unassembled WGS sequence"/>
</dbReference>
<proteinExistence type="predicted"/>
<evidence type="ECO:0000313" key="3">
    <source>
        <dbReference type="Proteomes" id="UP001280121"/>
    </source>
</evidence>
<dbReference type="Gene3D" id="2.60.210.10">
    <property type="entry name" value="Apoptosis, Tumor Necrosis Factor Receptor Associated Protein 2, Chain A"/>
    <property type="match status" value="1"/>
</dbReference>
<dbReference type="AlphaFoldDB" id="A0AAD9XKE5"/>